<evidence type="ECO:0000313" key="1">
    <source>
        <dbReference type="EMBL" id="KAF0912027.1"/>
    </source>
</evidence>
<name>A0A6G1DHS6_9ORYZ</name>
<protein>
    <submittedName>
        <fullName evidence="1">Uncharacterized protein</fullName>
    </submittedName>
</protein>
<dbReference type="Proteomes" id="UP000479710">
    <property type="component" value="Unassembled WGS sequence"/>
</dbReference>
<accession>A0A6G1DHS6</accession>
<dbReference type="EMBL" id="SPHZ02000006">
    <property type="protein sequence ID" value="KAF0912027.1"/>
    <property type="molecule type" value="Genomic_DNA"/>
</dbReference>
<proteinExistence type="predicted"/>
<sequence length="59" mass="6745">MATAEGKDEETVVMAMATPEGERVTEDVHGSVLHVFRKGLTDGEMQRRQWRSRTRAGWR</sequence>
<comment type="caution">
    <text evidence="1">The sequence shown here is derived from an EMBL/GenBank/DDBJ whole genome shotgun (WGS) entry which is preliminary data.</text>
</comment>
<keyword evidence="2" id="KW-1185">Reference proteome</keyword>
<evidence type="ECO:0000313" key="2">
    <source>
        <dbReference type="Proteomes" id="UP000479710"/>
    </source>
</evidence>
<organism evidence="1 2">
    <name type="scientific">Oryza meyeriana var. granulata</name>
    <dbReference type="NCBI Taxonomy" id="110450"/>
    <lineage>
        <taxon>Eukaryota</taxon>
        <taxon>Viridiplantae</taxon>
        <taxon>Streptophyta</taxon>
        <taxon>Embryophyta</taxon>
        <taxon>Tracheophyta</taxon>
        <taxon>Spermatophyta</taxon>
        <taxon>Magnoliopsida</taxon>
        <taxon>Liliopsida</taxon>
        <taxon>Poales</taxon>
        <taxon>Poaceae</taxon>
        <taxon>BOP clade</taxon>
        <taxon>Oryzoideae</taxon>
        <taxon>Oryzeae</taxon>
        <taxon>Oryzinae</taxon>
        <taxon>Oryza</taxon>
        <taxon>Oryza meyeriana</taxon>
    </lineage>
</organism>
<dbReference type="AlphaFoldDB" id="A0A6G1DHS6"/>
<reference evidence="1 2" key="1">
    <citation type="submission" date="2019-11" db="EMBL/GenBank/DDBJ databases">
        <title>Whole genome sequence of Oryza granulata.</title>
        <authorList>
            <person name="Li W."/>
        </authorList>
    </citation>
    <scope>NUCLEOTIDE SEQUENCE [LARGE SCALE GENOMIC DNA]</scope>
    <source>
        <strain evidence="2">cv. Menghai</strain>
        <tissue evidence="1">Leaf</tissue>
    </source>
</reference>
<gene>
    <name evidence="1" type="ORF">E2562_012943</name>
</gene>